<dbReference type="InterPro" id="IPR046700">
    <property type="entry name" value="DUF6570"/>
</dbReference>
<evidence type="ECO:0000313" key="3">
    <source>
        <dbReference type="Proteomes" id="UP000807306"/>
    </source>
</evidence>
<dbReference type="Pfam" id="PF20209">
    <property type="entry name" value="DUF6570"/>
    <property type="match status" value="1"/>
</dbReference>
<proteinExistence type="predicted"/>
<dbReference type="AlphaFoldDB" id="A0A9P6E8W5"/>
<evidence type="ECO:0000313" key="2">
    <source>
        <dbReference type="EMBL" id="KAF9524533.1"/>
    </source>
</evidence>
<gene>
    <name evidence="2" type="ORF">CPB83DRAFT_605493</name>
</gene>
<accession>A0A9P6E8W5</accession>
<evidence type="ECO:0000259" key="1">
    <source>
        <dbReference type="Pfam" id="PF20209"/>
    </source>
</evidence>
<organism evidence="2 3">
    <name type="scientific">Crepidotus variabilis</name>
    <dbReference type="NCBI Taxonomy" id="179855"/>
    <lineage>
        <taxon>Eukaryota</taxon>
        <taxon>Fungi</taxon>
        <taxon>Dikarya</taxon>
        <taxon>Basidiomycota</taxon>
        <taxon>Agaricomycotina</taxon>
        <taxon>Agaricomycetes</taxon>
        <taxon>Agaricomycetidae</taxon>
        <taxon>Agaricales</taxon>
        <taxon>Agaricineae</taxon>
        <taxon>Crepidotaceae</taxon>
        <taxon>Crepidotus</taxon>
    </lineage>
</organism>
<keyword evidence="3" id="KW-1185">Reference proteome</keyword>
<sequence length="129" mass="14662">MVDGLLMPPHSSVLAATIGITFVTPHKVVNRDLQGLFRVKRERVRDALKWLQANNQLYSDIIISEDRLSELPEDDVPTEIVSTTRVSADVEAVLREEEGYVPLDVLDEGEFHAERLSRSQISHICYRPH</sequence>
<dbReference type="EMBL" id="MU157897">
    <property type="protein sequence ID" value="KAF9524533.1"/>
    <property type="molecule type" value="Genomic_DNA"/>
</dbReference>
<name>A0A9P6E8W5_9AGAR</name>
<protein>
    <recommendedName>
        <fullName evidence="1">DUF6570 domain-containing protein</fullName>
    </recommendedName>
</protein>
<dbReference type="OrthoDB" id="3257061at2759"/>
<dbReference type="Proteomes" id="UP000807306">
    <property type="component" value="Unassembled WGS sequence"/>
</dbReference>
<feature type="domain" description="DUF6570" evidence="1">
    <location>
        <begin position="6"/>
        <end position="68"/>
    </location>
</feature>
<reference evidence="2" key="1">
    <citation type="submission" date="2020-11" db="EMBL/GenBank/DDBJ databases">
        <authorList>
            <consortium name="DOE Joint Genome Institute"/>
            <person name="Ahrendt S."/>
            <person name="Riley R."/>
            <person name="Andreopoulos W."/>
            <person name="Labutti K."/>
            <person name="Pangilinan J."/>
            <person name="Ruiz-Duenas F.J."/>
            <person name="Barrasa J.M."/>
            <person name="Sanchez-Garcia M."/>
            <person name="Camarero S."/>
            <person name="Miyauchi S."/>
            <person name="Serrano A."/>
            <person name="Linde D."/>
            <person name="Babiker R."/>
            <person name="Drula E."/>
            <person name="Ayuso-Fernandez I."/>
            <person name="Pacheco R."/>
            <person name="Padilla G."/>
            <person name="Ferreira P."/>
            <person name="Barriuso J."/>
            <person name="Kellner H."/>
            <person name="Castanera R."/>
            <person name="Alfaro M."/>
            <person name="Ramirez L."/>
            <person name="Pisabarro A.G."/>
            <person name="Kuo A."/>
            <person name="Tritt A."/>
            <person name="Lipzen A."/>
            <person name="He G."/>
            <person name="Yan M."/>
            <person name="Ng V."/>
            <person name="Cullen D."/>
            <person name="Martin F."/>
            <person name="Rosso M.-N."/>
            <person name="Henrissat B."/>
            <person name="Hibbett D."/>
            <person name="Martinez A.T."/>
            <person name="Grigoriev I.V."/>
        </authorList>
    </citation>
    <scope>NUCLEOTIDE SEQUENCE</scope>
    <source>
        <strain evidence="2">CBS 506.95</strain>
    </source>
</reference>
<comment type="caution">
    <text evidence="2">The sequence shown here is derived from an EMBL/GenBank/DDBJ whole genome shotgun (WGS) entry which is preliminary data.</text>
</comment>